<organism evidence="1 2">
    <name type="scientific">Botrytis porri</name>
    <dbReference type="NCBI Taxonomy" id="87229"/>
    <lineage>
        <taxon>Eukaryota</taxon>
        <taxon>Fungi</taxon>
        <taxon>Dikarya</taxon>
        <taxon>Ascomycota</taxon>
        <taxon>Pezizomycotina</taxon>
        <taxon>Leotiomycetes</taxon>
        <taxon>Helotiales</taxon>
        <taxon>Sclerotiniaceae</taxon>
        <taxon>Botrytis</taxon>
    </lineage>
</organism>
<gene>
    <name evidence="1" type="ORF">BPOR_0051g00160</name>
</gene>
<evidence type="ECO:0000313" key="2">
    <source>
        <dbReference type="Proteomes" id="UP000297280"/>
    </source>
</evidence>
<dbReference type="EMBL" id="PQXO01000051">
    <property type="protein sequence ID" value="TGO90781.1"/>
    <property type="molecule type" value="Genomic_DNA"/>
</dbReference>
<sequence length="188" mass="20955">MNTLLPEISSRFNGVPAVILSRLSAHISPAWICRNWCTAIQKISEKAIITVAHRQHVWQDQKFPAAWDFAHVQSSDSANTAEYTANGQWTDYYTQSQFTEVNRAVLSNNGSAQSQNQKSYTSYSIINTNSMTLMDRWATETPQQAPWNAVGSVATSSSNTGSGYSNNYVDHQQQAHDDWSVCGNKSSR</sequence>
<dbReference type="AlphaFoldDB" id="A0A4Z1L1X8"/>
<accession>A0A4Z1L1X8</accession>
<comment type="caution">
    <text evidence="1">The sequence shown here is derived from an EMBL/GenBank/DDBJ whole genome shotgun (WGS) entry which is preliminary data.</text>
</comment>
<reference evidence="1 2" key="1">
    <citation type="submission" date="2017-12" db="EMBL/GenBank/DDBJ databases">
        <title>Comparative genomics of Botrytis spp.</title>
        <authorList>
            <person name="Valero-Jimenez C.A."/>
            <person name="Tapia P."/>
            <person name="Veloso J."/>
            <person name="Silva-Moreno E."/>
            <person name="Staats M."/>
            <person name="Valdes J.H."/>
            <person name="Van Kan J.A.L."/>
        </authorList>
    </citation>
    <scope>NUCLEOTIDE SEQUENCE [LARGE SCALE GENOMIC DNA]</scope>
    <source>
        <strain evidence="1 2">MUCL3349</strain>
    </source>
</reference>
<keyword evidence="2" id="KW-1185">Reference proteome</keyword>
<dbReference type="Proteomes" id="UP000297280">
    <property type="component" value="Unassembled WGS sequence"/>
</dbReference>
<proteinExistence type="predicted"/>
<evidence type="ECO:0000313" key="1">
    <source>
        <dbReference type="EMBL" id="TGO90781.1"/>
    </source>
</evidence>
<name>A0A4Z1L1X8_9HELO</name>
<protein>
    <submittedName>
        <fullName evidence="1">Uncharacterized protein</fullName>
    </submittedName>
</protein>